<protein>
    <submittedName>
        <fullName evidence="2">Putative N-acetylglucosamine kinase</fullName>
    </submittedName>
</protein>
<feature type="domain" description="ATPase BadF/BadG/BcrA/BcrD type" evidence="1">
    <location>
        <begin position="3"/>
        <end position="258"/>
    </location>
</feature>
<keyword evidence="2" id="KW-0418">Kinase</keyword>
<dbReference type="PATRIC" id="fig|937777.3.peg.4204"/>
<dbReference type="KEGG" id="dpd:Deipe_4176"/>
<dbReference type="InterPro" id="IPR052519">
    <property type="entry name" value="Euk-type_GlcNAc_Kinase"/>
</dbReference>
<dbReference type="HOGENOM" id="CLU_016274_1_1_0"/>
<organism evidence="2 3">
    <name type="scientific">Deinococcus peraridilitoris (strain DSM 19664 / LMG 22246 / CIP 109416 / KR-200)</name>
    <dbReference type="NCBI Taxonomy" id="937777"/>
    <lineage>
        <taxon>Bacteria</taxon>
        <taxon>Thermotogati</taxon>
        <taxon>Deinococcota</taxon>
        <taxon>Deinococci</taxon>
        <taxon>Deinococcales</taxon>
        <taxon>Deinococcaceae</taxon>
        <taxon>Deinococcus</taxon>
    </lineage>
</organism>
<name>L0A6S4_DEIPD</name>
<accession>L0A6S4</accession>
<dbReference type="GO" id="GO:0016301">
    <property type="term" value="F:kinase activity"/>
    <property type="evidence" value="ECO:0007669"/>
    <property type="project" value="UniProtKB-KW"/>
</dbReference>
<dbReference type="Proteomes" id="UP000010467">
    <property type="component" value="Plasmid pDEIPE01"/>
</dbReference>
<sequence length="310" mass="33210">MQLGIDAGATRVKWSLAHHGNILARGDAPALTGHLFSKTQQGNATERLQHLHASVHQAWPDVNLSSVLAGITGLDAGEPSALTLRTLLSRTFALPEQAVQVHSDLHLTYLAYYEPGAGALLYAGTGSIAYLLDSQGKAHRTGGYGYLLGDEGGAWWLARESLKCLLRIKDDGQPPPPVLTAKLQSSLGPLDWPTLRAFVYGSERSHLASLAPLVTEAAQEGDPVAQAIIANAARELARLLSNLTRLHPAQHDLTACGGALTPFVFTLLRSYLPHHQVTYGQRCVSDANALRLTPASAEGHAEKRVLRPSQ</sequence>
<dbReference type="AlphaFoldDB" id="L0A6S4"/>
<evidence type="ECO:0000313" key="2">
    <source>
        <dbReference type="EMBL" id="AFZ69541.1"/>
    </source>
</evidence>
<keyword evidence="2" id="KW-0614">Plasmid</keyword>
<evidence type="ECO:0000313" key="3">
    <source>
        <dbReference type="Proteomes" id="UP000010467"/>
    </source>
</evidence>
<dbReference type="PANTHER" id="PTHR43190">
    <property type="entry name" value="N-ACETYL-D-GLUCOSAMINE KINASE"/>
    <property type="match status" value="1"/>
</dbReference>
<keyword evidence="2" id="KW-0808">Transferase</keyword>
<proteinExistence type="predicted"/>
<dbReference type="SUPFAM" id="SSF53067">
    <property type="entry name" value="Actin-like ATPase domain"/>
    <property type="match status" value="1"/>
</dbReference>
<geneLocation type="plasmid" evidence="2 3">
    <name>pDEIPE01</name>
</geneLocation>
<dbReference type="InterPro" id="IPR043129">
    <property type="entry name" value="ATPase_NBD"/>
</dbReference>
<gene>
    <name evidence="2" type="ordered locus">Deipe_4176</name>
</gene>
<reference evidence="3" key="1">
    <citation type="submission" date="2012-03" db="EMBL/GenBank/DDBJ databases">
        <title>Complete sequence of plasmid 1 of Deinococcus peraridilitoris DSM 19664.</title>
        <authorList>
            <person name="Lucas S."/>
            <person name="Copeland A."/>
            <person name="Lapidus A."/>
            <person name="Glavina del Rio T."/>
            <person name="Dalin E."/>
            <person name="Tice H."/>
            <person name="Bruce D."/>
            <person name="Goodwin L."/>
            <person name="Pitluck S."/>
            <person name="Peters L."/>
            <person name="Mikhailova N."/>
            <person name="Lu M."/>
            <person name="Kyrpides N."/>
            <person name="Mavromatis K."/>
            <person name="Ivanova N."/>
            <person name="Brettin T."/>
            <person name="Detter J.C."/>
            <person name="Han C."/>
            <person name="Larimer F."/>
            <person name="Land M."/>
            <person name="Hauser L."/>
            <person name="Markowitz V."/>
            <person name="Cheng J.-F."/>
            <person name="Hugenholtz P."/>
            <person name="Woyke T."/>
            <person name="Wu D."/>
            <person name="Pukall R."/>
            <person name="Steenblock K."/>
            <person name="Brambilla E."/>
            <person name="Klenk H.-P."/>
            <person name="Eisen J.A."/>
        </authorList>
    </citation>
    <scope>NUCLEOTIDE SEQUENCE [LARGE SCALE GENOMIC DNA]</scope>
    <source>
        <strain evidence="3">DSM 19664 / LMG 22246 / CIP 109416 / KR-200</strain>
        <plasmid evidence="3">Plasmid pDEIPE01</plasmid>
    </source>
</reference>
<evidence type="ECO:0000259" key="1">
    <source>
        <dbReference type="Pfam" id="PF01869"/>
    </source>
</evidence>
<dbReference type="PANTHER" id="PTHR43190:SF3">
    <property type="entry name" value="N-ACETYL-D-GLUCOSAMINE KINASE"/>
    <property type="match status" value="1"/>
</dbReference>
<dbReference type="Pfam" id="PF01869">
    <property type="entry name" value="BcrAD_BadFG"/>
    <property type="match status" value="1"/>
</dbReference>
<dbReference type="Gene3D" id="3.30.420.40">
    <property type="match status" value="2"/>
</dbReference>
<dbReference type="EMBL" id="CP003383">
    <property type="protein sequence ID" value="AFZ69541.1"/>
    <property type="molecule type" value="Genomic_DNA"/>
</dbReference>
<keyword evidence="3" id="KW-1185">Reference proteome</keyword>
<dbReference type="InterPro" id="IPR002731">
    <property type="entry name" value="ATPase_BadF"/>
</dbReference>